<dbReference type="PROSITE" id="PS51257">
    <property type="entry name" value="PROKAR_LIPOPROTEIN"/>
    <property type="match status" value="1"/>
</dbReference>
<accession>A0ABY3XFG6</accession>
<evidence type="ECO:0000313" key="2">
    <source>
        <dbReference type="Proteomes" id="UP000829194"/>
    </source>
</evidence>
<name>A0ABY3XFG6_9GAMM</name>
<evidence type="ECO:0000313" key="1">
    <source>
        <dbReference type="EMBL" id="UNP30382.1"/>
    </source>
</evidence>
<dbReference type="Proteomes" id="UP000829194">
    <property type="component" value="Chromosome"/>
</dbReference>
<proteinExistence type="predicted"/>
<evidence type="ECO:0008006" key="3">
    <source>
        <dbReference type="Google" id="ProtNLM"/>
    </source>
</evidence>
<sequence length="111" mass="12100">MLGRNLSLWKRVLVVAALLLFLGCSKNDREKGRSDTGISESQALEISRKAAEKHGYDLRRYTLDTFGDSTSGDGKQWLFVYLCAPSPPPPGCSFLVAVDRKTGSASVHPGE</sequence>
<dbReference type="EMBL" id="CP093547">
    <property type="protein sequence ID" value="UNP30382.1"/>
    <property type="molecule type" value="Genomic_DNA"/>
</dbReference>
<protein>
    <recommendedName>
        <fullName evidence="3">Lipoprotein</fullName>
    </recommendedName>
</protein>
<dbReference type="RefSeq" id="WP_148648731.1">
    <property type="nucleotide sequence ID" value="NZ_CP011131.1"/>
</dbReference>
<keyword evidence="2" id="KW-1185">Reference proteome</keyword>
<gene>
    <name evidence="1" type="ORF">MOV92_03640</name>
</gene>
<reference evidence="1 2" key="1">
    <citation type="submission" date="2022-03" db="EMBL/GenBank/DDBJ databases">
        <title>Complete genome sequence of Lysobacter capsici VKM B-2533 and Lysobacter gummosus 10.1.1, promising sources of lytic agents.</title>
        <authorList>
            <person name="Tarlachkov S.V."/>
            <person name="Kudryakova I.V."/>
            <person name="Afoshin A.S."/>
            <person name="Leontyevskaya E.A."/>
            <person name="Leontyevskaya N.V."/>
        </authorList>
    </citation>
    <scope>NUCLEOTIDE SEQUENCE [LARGE SCALE GENOMIC DNA]</scope>
    <source>
        <strain evidence="1 2">10.1.1</strain>
    </source>
</reference>
<organism evidence="1 2">
    <name type="scientific">Lysobacter gummosus</name>
    <dbReference type="NCBI Taxonomy" id="262324"/>
    <lineage>
        <taxon>Bacteria</taxon>
        <taxon>Pseudomonadati</taxon>
        <taxon>Pseudomonadota</taxon>
        <taxon>Gammaproteobacteria</taxon>
        <taxon>Lysobacterales</taxon>
        <taxon>Lysobacteraceae</taxon>
        <taxon>Lysobacter</taxon>
    </lineage>
</organism>